<accession>A0A850TAJ5</accession>
<gene>
    <name evidence="2" type="ORF">HXW94_09650</name>
</gene>
<name>A0A850TAJ5_9BACT</name>
<evidence type="ECO:0000313" key="2">
    <source>
        <dbReference type="EMBL" id="NWH05247.1"/>
    </source>
</evidence>
<dbReference type="RefSeq" id="WP_178366703.1">
    <property type="nucleotide sequence ID" value="NZ_JACADJ010000028.1"/>
</dbReference>
<dbReference type="AlphaFoldDB" id="A0A850TAJ5"/>
<evidence type="ECO:0000313" key="3">
    <source>
        <dbReference type="Proteomes" id="UP000553343"/>
    </source>
</evidence>
<evidence type="ECO:0000256" key="1">
    <source>
        <dbReference type="SAM" id="SignalP"/>
    </source>
</evidence>
<reference evidence="2 3" key="1">
    <citation type="submission" date="2020-06" db="EMBL/GenBank/DDBJ databases">
        <title>High-quality draft genome of sulfate reducer Desulfobacter latus type strain AcrS2 isolated from marine sediment.</title>
        <authorList>
            <person name="Hoppe M."/>
            <person name="Larsen C.K."/>
            <person name="Marshall I.P.G."/>
            <person name="Schramm A."/>
            <person name="Marietou A.G."/>
        </authorList>
    </citation>
    <scope>NUCLEOTIDE SEQUENCE [LARGE SCALE GENOMIC DNA]</scope>
    <source>
        <strain evidence="2 3">AcRS2</strain>
    </source>
</reference>
<organism evidence="2 3">
    <name type="scientific">Desulfobacter latus</name>
    <dbReference type="NCBI Taxonomy" id="2292"/>
    <lineage>
        <taxon>Bacteria</taxon>
        <taxon>Pseudomonadati</taxon>
        <taxon>Thermodesulfobacteriota</taxon>
        <taxon>Desulfobacteria</taxon>
        <taxon>Desulfobacterales</taxon>
        <taxon>Desulfobacteraceae</taxon>
        <taxon>Desulfobacter</taxon>
    </lineage>
</organism>
<feature type="signal peptide" evidence="1">
    <location>
        <begin position="1"/>
        <end position="21"/>
    </location>
</feature>
<dbReference type="Proteomes" id="UP000553343">
    <property type="component" value="Unassembled WGS sequence"/>
</dbReference>
<feature type="chain" id="PRO_5032450174" evidence="1">
    <location>
        <begin position="22"/>
        <end position="232"/>
    </location>
</feature>
<comment type="caution">
    <text evidence="2">The sequence shown here is derived from an EMBL/GenBank/DDBJ whole genome shotgun (WGS) entry which is preliminary data.</text>
</comment>
<keyword evidence="1" id="KW-0732">Signal</keyword>
<protein>
    <submittedName>
        <fullName evidence="2">Uncharacterized protein</fullName>
    </submittedName>
</protein>
<proteinExistence type="predicted"/>
<dbReference type="EMBL" id="JACADJ010000028">
    <property type="protein sequence ID" value="NWH05247.1"/>
    <property type="molecule type" value="Genomic_DNA"/>
</dbReference>
<keyword evidence="3" id="KW-1185">Reference proteome</keyword>
<sequence>MKTWKKIFFAACVFIMQGGLASATEVSLYTESGLLSDQKKLRVRVFADITDISNGGELLCAGFVLSYGEGLTSPVAEKNSVDWYLGNPVNPLIYTDPDITGDGKIVFLLGKLDENHPAKGISGYHVLLGSVLFDYSGSNPTAGDLRLTEGHPGEFSDFVTTKGIVLDPSISYTVAGFHPADSLQLQGVIRVLELLSNIEAKDKPVRLAPDDITENGKIGIEDPIYMLKQISH</sequence>